<protein>
    <recommendedName>
        <fullName evidence="5">INO80 complex subunit F domain-containing protein</fullName>
    </recommendedName>
</protein>
<comment type="caution">
    <text evidence="6">The sequence shown here is derived from an EMBL/GenBank/DDBJ whole genome shotgun (WGS) entry which is preliminary data.</text>
</comment>
<evidence type="ECO:0000313" key="7">
    <source>
        <dbReference type="Proteomes" id="UP001274830"/>
    </source>
</evidence>
<dbReference type="InterPro" id="IPR056513">
    <property type="entry name" value="INO80F"/>
</dbReference>
<accession>A0AAE0WRD5</accession>
<dbReference type="Pfam" id="PF24245">
    <property type="entry name" value="INO80F"/>
    <property type="match status" value="1"/>
</dbReference>
<keyword evidence="3" id="KW-0175">Coiled coil</keyword>
<evidence type="ECO:0000256" key="2">
    <source>
        <dbReference type="ARBA" id="ARBA00023242"/>
    </source>
</evidence>
<dbReference type="EMBL" id="JAUTXT010000011">
    <property type="protein sequence ID" value="KAK3676248.1"/>
    <property type="molecule type" value="Genomic_DNA"/>
</dbReference>
<organism evidence="6 7">
    <name type="scientific">Recurvomyces mirabilis</name>
    <dbReference type="NCBI Taxonomy" id="574656"/>
    <lineage>
        <taxon>Eukaryota</taxon>
        <taxon>Fungi</taxon>
        <taxon>Dikarya</taxon>
        <taxon>Ascomycota</taxon>
        <taxon>Pezizomycotina</taxon>
        <taxon>Dothideomycetes</taxon>
        <taxon>Dothideomycetidae</taxon>
        <taxon>Mycosphaerellales</taxon>
        <taxon>Teratosphaeriaceae</taxon>
        <taxon>Recurvomyces</taxon>
    </lineage>
</organism>
<feature type="compositionally biased region" description="Basic and acidic residues" evidence="4">
    <location>
        <begin position="94"/>
        <end position="109"/>
    </location>
</feature>
<feature type="compositionally biased region" description="Basic and acidic residues" evidence="4">
    <location>
        <begin position="235"/>
        <end position="247"/>
    </location>
</feature>
<evidence type="ECO:0000256" key="1">
    <source>
        <dbReference type="ARBA" id="ARBA00004123"/>
    </source>
</evidence>
<feature type="compositionally biased region" description="Polar residues" evidence="4">
    <location>
        <begin position="198"/>
        <end position="208"/>
    </location>
</feature>
<evidence type="ECO:0000256" key="3">
    <source>
        <dbReference type="SAM" id="Coils"/>
    </source>
</evidence>
<gene>
    <name evidence="6" type="ORF">LTR78_003998</name>
</gene>
<sequence>MPPPSEQSTAGTPLAPSVEKAYYRKCIELKRRLNEVEAANDEAKMRRVRLDRAIMKMRLERAFLLEQLSKRMEPNVDGSEGSGDEGVLATPPLERPHRDKRRQTNEERPMSGGGVVPILQPHPSSLGHAHAQHVSPYAQQIPPTQRAPSDPQNLGALNPSYGSTYSPPHQPTARPTSSYGHPSHESPYRAPVGMPGATVSTQINNIDGTTEEAAPSSFDRAESVTGQALTAGPRIRADRNGERRAVAEDNVEVDGDELDPGHGSLGGGGTGGDGFPAVNQQ</sequence>
<feature type="region of interest" description="Disordered" evidence="4">
    <location>
        <begin position="73"/>
        <end position="281"/>
    </location>
</feature>
<evidence type="ECO:0000313" key="6">
    <source>
        <dbReference type="EMBL" id="KAK3676248.1"/>
    </source>
</evidence>
<reference evidence="6" key="1">
    <citation type="submission" date="2023-07" db="EMBL/GenBank/DDBJ databases">
        <title>Black Yeasts Isolated from many extreme environments.</title>
        <authorList>
            <person name="Coleine C."/>
            <person name="Stajich J.E."/>
            <person name="Selbmann L."/>
        </authorList>
    </citation>
    <scope>NUCLEOTIDE SEQUENCE</scope>
    <source>
        <strain evidence="6">CCFEE 5485</strain>
    </source>
</reference>
<name>A0AAE0WRD5_9PEZI</name>
<keyword evidence="2" id="KW-0539">Nucleus</keyword>
<feature type="compositionally biased region" description="Gly residues" evidence="4">
    <location>
        <begin position="263"/>
        <end position="274"/>
    </location>
</feature>
<feature type="domain" description="INO80 complex subunit F" evidence="5">
    <location>
        <begin position="22"/>
        <end position="68"/>
    </location>
</feature>
<feature type="compositionally biased region" description="Polar residues" evidence="4">
    <location>
        <begin position="160"/>
        <end position="180"/>
    </location>
</feature>
<dbReference type="Proteomes" id="UP001274830">
    <property type="component" value="Unassembled WGS sequence"/>
</dbReference>
<comment type="subcellular location">
    <subcellularLocation>
        <location evidence="1">Nucleus</location>
    </subcellularLocation>
</comment>
<proteinExistence type="predicted"/>
<feature type="compositionally biased region" description="Acidic residues" evidence="4">
    <location>
        <begin position="249"/>
        <end position="258"/>
    </location>
</feature>
<dbReference type="GO" id="GO:0005634">
    <property type="term" value="C:nucleus"/>
    <property type="evidence" value="ECO:0007669"/>
    <property type="project" value="UniProtKB-SubCell"/>
</dbReference>
<feature type="compositionally biased region" description="Polar residues" evidence="4">
    <location>
        <begin position="137"/>
        <end position="152"/>
    </location>
</feature>
<evidence type="ECO:0000256" key="4">
    <source>
        <dbReference type="SAM" id="MobiDB-lite"/>
    </source>
</evidence>
<evidence type="ECO:0000259" key="5">
    <source>
        <dbReference type="Pfam" id="PF24245"/>
    </source>
</evidence>
<keyword evidence="7" id="KW-1185">Reference proteome</keyword>
<feature type="coiled-coil region" evidence="3">
    <location>
        <begin position="26"/>
        <end position="53"/>
    </location>
</feature>
<dbReference type="AlphaFoldDB" id="A0AAE0WRD5"/>